<evidence type="ECO:0000256" key="1">
    <source>
        <dbReference type="SAM" id="SignalP"/>
    </source>
</evidence>
<dbReference type="EMBL" id="CP031968">
    <property type="protein sequence ID" value="AXT47463.1"/>
    <property type="molecule type" value="Genomic_DNA"/>
</dbReference>
<keyword evidence="4" id="KW-1185">Reference proteome</keyword>
<dbReference type="KEGG" id="crz:D1345_15275"/>
<name>A0AAD0RTA2_9NEIS</name>
<evidence type="ECO:0000313" key="4">
    <source>
        <dbReference type="Proteomes" id="UP000259465"/>
    </source>
</evidence>
<reference evidence="3 4" key="1">
    <citation type="submission" date="2018-08" db="EMBL/GenBank/DDBJ databases">
        <title>Complete genome sequence of JP2-74.</title>
        <authorList>
            <person name="Wu L."/>
        </authorList>
    </citation>
    <scope>NUCLEOTIDE SEQUENCE [LARGE SCALE GENOMIC DNA]</scope>
    <source>
        <strain evidence="3 4">JP2-74</strain>
    </source>
</reference>
<accession>A0AAD0RTA2</accession>
<dbReference type="InterPro" id="IPR000572">
    <property type="entry name" value="OxRdtase_Mopterin-bd_dom"/>
</dbReference>
<evidence type="ECO:0000259" key="2">
    <source>
        <dbReference type="Pfam" id="PF00174"/>
    </source>
</evidence>
<dbReference type="AlphaFoldDB" id="A0AAD0RTA2"/>
<protein>
    <submittedName>
        <fullName evidence="3">Oxidoreductase</fullName>
    </submittedName>
</protein>
<dbReference type="Proteomes" id="UP000259465">
    <property type="component" value="Chromosome"/>
</dbReference>
<feature type="domain" description="Oxidoreductase molybdopterin-binding" evidence="2">
    <location>
        <begin position="72"/>
        <end position="146"/>
    </location>
</feature>
<feature type="chain" id="PRO_5041961488" evidence="1">
    <location>
        <begin position="31"/>
        <end position="173"/>
    </location>
</feature>
<dbReference type="Gene3D" id="3.90.420.10">
    <property type="entry name" value="Oxidoreductase, molybdopterin-binding domain"/>
    <property type="match status" value="1"/>
</dbReference>
<sequence length="173" mass="19197">MVFQSSEALAKMKRVFCLLVFVLLAQACRAGDDPVLLVVSGKISHFTDSARGVYEFRESALMALPQTSLVTATSWTPKATFSGPLVRDILNKVGAYGHQAQFVALNDYTYSIPIGELVKYRAILARRFNQQPMNVARYGPLWLMYPLEQMPDSAKGPALDAKLIWQIDGLVVN</sequence>
<feature type="signal peptide" evidence="1">
    <location>
        <begin position="1"/>
        <end position="30"/>
    </location>
</feature>
<organism evidence="3 4">
    <name type="scientific">Chromobacterium rhizoryzae</name>
    <dbReference type="NCBI Taxonomy" id="1778675"/>
    <lineage>
        <taxon>Bacteria</taxon>
        <taxon>Pseudomonadati</taxon>
        <taxon>Pseudomonadota</taxon>
        <taxon>Betaproteobacteria</taxon>
        <taxon>Neisseriales</taxon>
        <taxon>Chromobacteriaceae</taxon>
        <taxon>Chromobacterium</taxon>
    </lineage>
</organism>
<keyword evidence="1" id="KW-0732">Signal</keyword>
<evidence type="ECO:0000313" key="3">
    <source>
        <dbReference type="EMBL" id="AXT47463.1"/>
    </source>
</evidence>
<dbReference type="InterPro" id="IPR036374">
    <property type="entry name" value="OxRdtase_Mopterin-bd_sf"/>
</dbReference>
<dbReference type="Pfam" id="PF00174">
    <property type="entry name" value="Oxidored_molyb"/>
    <property type="match status" value="1"/>
</dbReference>
<dbReference type="SUPFAM" id="SSF56524">
    <property type="entry name" value="Oxidoreductase molybdopterin-binding domain"/>
    <property type="match status" value="1"/>
</dbReference>
<proteinExistence type="predicted"/>
<gene>
    <name evidence="3" type="ORF">D1345_15275</name>
</gene>